<dbReference type="AlphaFoldDB" id="A0A850LHT2"/>
<dbReference type="OMA" id="NKVPNCT"/>
<name>A0A850LHT2_9RHOB</name>
<dbReference type="EMBL" id="JABXIY010000028">
    <property type="protein sequence ID" value="NVK97498.1"/>
    <property type="molecule type" value="Genomic_DNA"/>
</dbReference>
<dbReference type="Proteomes" id="UP000565723">
    <property type="component" value="Unassembled WGS sequence"/>
</dbReference>
<dbReference type="InterPro" id="IPR022009">
    <property type="entry name" value="Resctriction_endonuc_II_NotI"/>
</dbReference>
<sequence length="341" mass="38300">MSEERFHIAEWYGNPFHRLGDWDRVRLAQHKVGGATMSKAEIDRLVVLEDKAVTEALTSRESDRLSVLRDKLTRQQAEEIPCPFRPDTPNATCTKPGGVCSIRVYRGEKNRVEPITGERGRLRALCPWRFHQDGKAFSEVGKRLLNDPDPIKAGEVGFLESSGNLDSDPGEDVGRIDMILVKSNGVEGAPMDWVAVEVQAVYFSGKKMSIEFDHLIKTQGKISMAREKRRPDYRSSGVKRLMPQLQTKVPTLRRWGKKMAVVVDAPFFYSMGEMARERDVSNADIIWFLADFKEDLNGGGFKLEIVEEFYTTLESATLGLTGGTPVSQGDFEARIRAKTDG</sequence>
<accession>A0A850LHT2</accession>
<gene>
    <name evidence="2" type="ORF">HW564_11250</name>
</gene>
<dbReference type="RefSeq" id="WP_011046795.1">
    <property type="nucleotide sequence ID" value="NZ_CP076685.1"/>
</dbReference>
<protein>
    <recommendedName>
        <fullName evidence="1">Restriction endonuclease type II NotI domain-containing protein</fullName>
    </recommendedName>
</protein>
<evidence type="ECO:0000313" key="2">
    <source>
        <dbReference type="EMBL" id="NVK97498.1"/>
    </source>
</evidence>
<evidence type="ECO:0000313" key="3">
    <source>
        <dbReference type="Proteomes" id="UP000565723"/>
    </source>
</evidence>
<dbReference type="Pfam" id="PF12183">
    <property type="entry name" value="NotI"/>
    <property type="match status" value="1"/>
</dbReference>
<evidence type="ECO:0000259" key="1">
    <source>
        <dbReference type="Pfam" id="PF12183"/>
    </source>
</evidence>
<comment type="caution">
    <text evidence="2">The sequence shown here is derived from an EMBL/GenBank/DDBJ whole genome shotgun (WGS) entry which is preliminary data.</text>
</comment>
<organism evidence="2 3">
    <name type="scientific">Ruegeria pomeroyi</name>
    <dbReference type="NCBI Taxonomy" id="89184"/>
    <lineage>
        <taxon>Bacteria</taxon>
        <taxon>Pseudomonadati</taxon>
        <taxon>Pseudomonadota</taxon>
        <taxon>Alphaproteobacteria</taxon>
        <taxon>Rhodobacterales</taxon>
        <taxon>Roseobacteraceae</taxon>
        <taxon>Ruegeria</taxon>
    </lineage>
</organism>
<reference evidence="2 3" key="1">
    <citation type="journal article" date="2020" name="Proc. Natl. Acad. Sci. U.S.A.">
        <title>Ecological drivers of bacterial community assembly in synthetic phycospheres.</title>
        <authorList>
            <person name="Fu H."/>
            <person name="Uchimiya M."/>
            <person name="Gore J."/>
            <person name="Moran M.A."/>
        </authorList>
    </citation>
    <scope>NUCLEOTIDE SEQUENCE [LARGE SCALE GENOMIC DNA]</scope>
    <source>
        <strain evidence="2">HF-Din03</strain>
    </source>
</reference>
<feature type="domain" description="Restriction endonuclease type II NotI" evidence="1">
    <location>
        <begin position="66"/>
        <end position="303"/>
    </location>
</feature>
<proteinExistence type="predicted"/>